<name>A0ABY7E9S4_MYAAR</name>
<dbReference type="Pfam" id="PF00067">
    <property type="entry name" value="p450"/>
    <property type="match status" value="1"/>
</dbReference>
<keyword evidence="9" id="KW-1185">Reference proteome</keyword>
<keyword evidence="5 7" id="KW-0408">Iron</keyword>
<sequence length="491" mass="56014">MATLFNIVQSSYEVMFKYRGRAVLWMYSGGRSASALPGPRGLPFLGSLLDVDTSRFHHVCSRWSRHYGKIFQFRLAGQSVVVVTDAGLLRRLFATGQISHHTNDRADNVTKHVFYGRKHIGFADLGERTNELRSILRRKVLNRLMCDRNFENTCFSIIDKLAHGLNHESVNPDTLIKDVIQELNSFVLIGEALPADDPDKDALWEFIERLYDLLQPAVDVPLRMFPWLRFLPFKHGRLFRAAIESRDRVSRKYFDTQKASYEAGRVRGLVDVCLQIQAEEGTTSGDQAWLSDDYIRGLMFDTVLAGMSEMMKSMRMLILLMCHYPHVQSRVHAEINDVIGTSAMPSSNHRMEMPYTQAVLLEMLRYVSQTPLAIPHKCNKDVVLDGFVIEKDSGIFPNIFGIHHDEAIWGDPLIPFSVGRRRCPGEDFAMTRLFLVLTSLIQKLHFLPPSSGELPSADPRLYNNQYPLYLPVFTCKAVRRPVMDAQTESQS</sequence>
<dbReference type="Proteomes" id="UP001164746">
    <property type="component" value="Chromosome 4"/>
</dbReference>
<evidence type="ECO:0000256" key="6">
    <source>
        <dbReference type="ARBA" id="ARBA00023033"/>
    </source>
</evidence>
<keyword evidence="2 7" id="KW-0349">Heme</keyword>
<dbReference type="Gene3D" id="1.10.630.10">
    <property type="entry name" value="Cytochrome P450"/>
    <property type="match status" value="1"/>
</dbReference>
<evidence type="ECO:0000256" key="2">
    <source>
        <dbReference type="ARBA" id="ARBA00022617"/>
    </source>
</evidence>
<organism evidence="8 9">
    <name type="scientific">Mya arenaria</name>
    <name type="common">Soft-shell clam</name>
    <dbReference type="NCBI Taxonomy" id="6604"/>
    <lineage>
        <taxon>Eukaryota</taxon>
        <taxon>Metazoa</taxon>
        <taxon>Spiralia</taxon>
        <taxon>Lophotrochozoa</taxon>
        <taxon>Mollusca</taxon>
        <taxon>Bivalvia</taxon>
        <taxon>Autobranchia</taxon>
        <taxon>Heteroconchia</taxon>
        <taxon>Euheterodonta</taxon>
        <taxon>Imparidentia</taxon>
        <taxon>Neoheterodontei</taxon>
        <taxon>Myida</taxon>
        <taxon>Myoidea</taxon>
        <taxon>Myidae</taxon>
        <taxon>Mya</taxon>
    </lineage>
</organism>
<gene>
    <name evidence="8" type="ORF">MAR_010454</name>
</gene>
<dbReference type="SUPFAM" id="SSF48264">
    <property type="entry name" value="Cytochrome P450"/>
    <property type="match status" value="1"/>
</dbReference>
<comment type="similarity">
    <text evidence="1 7">Belongs to the cytochrome P450 family.</text>
</comment>
<dbReference type="PROSITE" id="PS00086">
    <property type="entry name" value="CYTOCHROME_P450"/>
    <property type="match status" value="1"/>
</dbReference>
<evidence type="ECO:0000256" key="7">
    <source>
        <dbReference type="RuleBase" id="RU000461"/>
    </source>
</evidence>
<evidence type="ECO:0000256" key="4">
    <source>
        <dbReference type="ARBA" id="ARBA00023002"/>
    </source>
</evidence>
<reference evidence="8" key="1">
    <citation type="submission" date="2022-11" db="EMBL/GenBank/DDBJ databases">
        <title>Centuries of genome instability and evolution in soft-shell clam transmissible cancer (bioRxiv).</title>
        <authorList>
            <person name="Hart S.F.M."/>
            <person name="Yonemitsu M.A."/>
            <person name="Giersch R.M."/>
            <person name="Beal B.F."/>
            <person name="Arriagada G."/>
            <person name="Davis B.W."/>
            <person name="Ostrander E.A."/>
            <person name="Goff S.P."/>
            <person name="Metzger M.J."/>
        </authorList>
    </citation>
    <scope>NUCLEOTIDE SEQUENCE</scope>
    <source>
        <strain evidence="8">MELC-2E11</strain>
        <tissue evidence="8">Siphon/mantle</tissue>
    </source>
</reference>
<dbReference type="PRINTS" id="PR00385">
    <property type="entry name" value="P450"/>
</dbReference>
<dbReference type="PANTHER" id="PTHR24289:SF1">
    <property type="entry name" value="STEROID 17-ALPHA-HYDROXYLASE_17,20 LYASE"/>
    <property type="match status" value="1"/>
</dbReference>
<dbReference type="InterPro" id="IPR002401">
    <property type="entry name" value="Cyt_P450_E_grp-I"/>
</dbReference>
<keyword evidence="4 7" id="KW-0560">Oxidoreductase</keyword>
<dbReference type="EMBL" id="CP111015">
    <property type="protein sequence ID" value="WAR03896.1"/>
    <property type="molecule type" value="Genomic_DNA"/>
</dbReference>
<dbReference type="InterPro" id="IPR017972">
    <property type="entry name" value="Cyt_P450_CS"/>
</dbReference>
<proteinExistence type="inferred from homology"/>
<evidence type="ECO:0000313" key="8">
    <source>
        <dbReference type="EMBL" id="WAR03896.1"/>
    </source>
</evidence>
<evidence type="ECO:0000256" key="5">
    <source>
        <dbReference type="ARBA" id="ARBA00023004"/>
    </source>
</evidence>
<keyword evidence="3 7" id="KW-0479">Metal-binding</keyword>
<dbReference type="InterPro" id="IPR036396">
    <property type="entry name" value="Cyt_P450_sf"/>
</dbReference>
<evidence type="ECO:0000313" key="9">
    <source>
        <dbReference type="Proteomes" id="UP001164746"/>
    </source>
</evidence>
<dbReference type="PANTHER" id="PTHR24289">
    <property type="entry name" value="STEROID 17-ALPHA-HYDROXYLASE/17,20 LYASE"/>
    <property type="match status" value="1"/>
</dbReference>
<evidence type="ECO:0000256" key="1">
    <source>
        <dbReference type="ARBA" id="ARBA00010617"/>
    </source>
</evidence>
<dbReference type="InterPro" id="IPR001128">
    <property type="entry name" value="Cyt_P450"/>
</dbReference>
<keyword evidence="6 7" id="KW-0503">Monooxygenase</keyword>
<dbReference type="PRINTS" id="PR00463">
    <property type="entry name" value="EP450I"/>
</dbReference>
<accession>A0ABY7E9S4</accession>
<evidence type="ECO:0000256" key="3">
    <source>
        <dbReference type="ARBA" id="ARBA00022723"/>
    </source>
</evidence>
<protein>
    <submittedName>
        <fullName evidence="8">CP2R1-like protein</fullName>
    </submittedName>
</protein>